<dbReference type="GO" id="GO:0000160">
    <property type="term" value="P:phosphorelay signal transduction system"/>
    <property type="evidence" value="ECO:0007669"/>
    <property type="project" value="InterPro"/>
</dbReference>
<dbReference type="SUPFAM" id="SSF52172">
    <property type="entry name" value="CheY-like"/>
    <property type="match status" value="1"/>
</dbReference>
<dbReference type="Pfam" id="PF25601">
    <property type="entry name" value="AAA_lid_14"/>
    <property type="match status" value="1"/>
</dbReference>
<dbReference type="AlphaFoldDB" id="A0A1V1P8T8"/>
<comment type="caution">
    <text evidence="9">The sequence shown here is derived from an EMBL/GenBank/DDBJ whole genome shotgun (WGS) entry which is preliminary data.</text>
</comment>
<evidence type="ECO:0000313" key="10">
    <source>
        <dbReference type="Proteomes" id="UP000189670"/>
    </source>
</evidence>
<dbReference type="SMART" id="SM00382">
    <property type="entry name" value="AAA"/>
    <property type="match status" value="1"/>
</dbReference>
<dbReference type="PROSITE" id="PS00688">
    <property type="entry name" value="SIGMA54_INTERACT_3"/>
    <property type="match status" value="1"/>
</dbReference>
<evidence type="ECO:0000256" key="4">
    <source>
        <dbReference type="ARBA" id="ARBA00023125"/>
    </source>
</evidence>
<protein>
    <submittedName>
        <fullName evidence="9">Fis family two component sigma-54 specific transcriptional regulator</fullName>
    </submittedName>
</protein>
<keyword evidence="2" id="KW-0067">ATP-binding</keyword>
<keyword evidence="4" id="KW-0238">DNA-binding</keyword>
<dbReference type="Proteomes" id="UP000189670">
    <property type="component" value="Unassembled WGS sequence"/>
</dbReference>
<dbReference type="InterPro" id="IPR003593">
    <property type="entry name" value="AAA+_ATPase"/>
</dbReference>
<organism evidence="9 10">
    <name type="scientific">Candidatus Magnetoglobus multicellularis str. Araruama</name>
    <dbReference type="NCBI Taxonomy" id="890399"/>
    <lineage>
        <taxon>Bacteria</taxon>
        <taxon>Pseudomonadati</taxon>
        <taxon>Thermodesulfobacteriota</taxon>
        <taxon>Desulfobacteria</taxon>
        <taxon>Desulfobacterales</taxon>
        <taxon>Desulfobacteraceae</taxon>
        <taxon>Candidatus Magnetoglobus</taxon>
    </lineage>
</organism>
<evidence type="ECO:0000256" key="3">
    <source>
        <dbReference type="ARBA" id="ARBA00023015"/>
    </source>
</evidence>
<keyword evidence="6" id="KW-0597">Phosphoprotein</keyword>
<gene>
    <name evidence="9" type="ORF">OMM_08285</name>
</gene>
<evidence type="ECO:0000313" key="9">
    <source>
        <dbReference type="EMBL" id="ETR71176.1"/>
    </source>
</evidence>
<evidence type="ECO:0000256" key="2">
    <source>
        <dbReference type="ARBA" id="ARBA00022840"/>
    </source>
</evidence>
<dbReference type="PANTHER" id="PTHR32071">
    <property type="entry name" value="TRANSCRIPTIONAL REGULATORY PROTEIN"/>
    <property type="match status" value="1"/>
</dbReference>
<dbReference type="InterPro" id="IPR025943">
    <property type="entry name" value="Sigma_54_int_dom_ATP-bd_2"/>
</dbReference>
<feature type="modified residue" description="4-aspartylphosphate" evidence="6">
    <location>
        <position position="54"/>
    </location>
</feature>
<evidence type="ECO:0000259" key="8">
    <source>
        <dbReference type="PROSITE" id="PS50110"/>
    </source>
</evidence>
<feature type="domain" description="Response regulatory" evidence="8">
    <location>
        <begin position="6"/>
        <end position="123"/>
    </location>
</feature>
<dbReference type="InterPro" id="IPR001789">
    <property type="entry name" value="Sig_transdc_resp-reg_receiver"/>
</dbReference>
<feature type="domain" description="Sigma-54 factor interaction" evidence="7">
    <location>
        <begin position="148"/>
        <end position="377"/>
    </location>
</feature>
<dbReference type="InterPro" id="IPR025662">
    <property type="entry name" value="Sigma_54_int_dom_ATP-bd_1"/>
</dbReference>
<dbReference type="GO" id="GO:0005524">
    <property type="term" value="F:ATP binding"/>
    <property type="evidence" value="ECO:0007669"/>
    <property type="project" value="UniProtKB-KW"/>
</dbReference>
<dbReference type="Gene3D" id="1.10.8.60">
    <property type="match status" value="1"/>
</dbReference>
<dbReference type="InterPro" id="IPR025944">
    <property type="entry name" value="Sigma_54_int_dom_CS"/>
</dbReference>
<sequence>MLLYGKILIISKTKSDLDDLNPLVDSTFKIDHCSEIENGTTLLKQERYDLIIFDIDLISDPCELTYRKCLQTFWHMNSSVKIVVMSDPKSVREAVKAVKLGAWDYLNYPLNIAEVQHILESIRESVKIQSELDYLRDQFWQNDCLESIHTKNLEMKKVYNKIRMVAPTKSTVLLTGETGTGKSIIAKLIHKHSNRQDNQFISIHCGAIPDNLIESEFFGHEKGAFTGAVKKRTGKFEIANGGTIFLDEIGTITPSAQIKLLKVLQDQEFYPVGSEKAIQTNVRIVAATNVDLKELCDQGTFRLDLYYRLNVFPIEVIPLRSRIEDLSYFVDFFLKRLNQFHQKEIIGVSPQIIDALVQYEWPGNIRELENLIERAYILETSNMLTAESFPTDLFEDTEGVTYLNIDTSLPLAQVRKKAIENIERNYLKEVLTKNKGIINTSAKDTGVSVRQFHKLMRRYGFQKKDFKIGKYTSQ</sequence>
<dbReference type="FunFam" id="3.40.50.300:FF:000006">
    <property type="entry name" value="DNA-binding transcriptional regulator NtrC"/>
    <property type="match status" value="1"/>
</dbReference>
<evidence type="ECO:0000256" key="5">
    <source>
        <dbReference type="ARBA" id="ARBA00023163"/>
    </source>
</evidence>
<dbReference type="Gene3D" id="1.10.10.60">
    <property type="entry name" value="Homeodomain-like"/>
    <property type="match status" value="1"/>
</dbReference>
<dbReference type="Gene3D" id="3.40.50.2300">
    <property type="match status" value="1"/>
</dbReference>
<dbReference type="PROSITE" id="PS00675">
    <property type="entry name" value="SIGMA54_INTERACT_1"/>
    <property type="match status" value="1"/>
</dbReference>
<evidence type="ECO:0000256" key="6">
    <source>
        <dbReference type="PROSITE-ProRule" id="PRU00169"/>
    </source>
</evidence>
<evidence type="ECO:0000256" key="1">
    <source>
        <dbReference type="ARBA" id="ARBA00022741"/>
    </source>
</evidence>
<accession>A0A1V1P8T8</accession>
<dbReference type="CDD" id="cd00009">
    <property type="entry name" value="AAA"/>
    <property type="match status" value="1"/>
</dbReference>
<keyword evidence="3" id="KW-0805">Transcription regulation</keyword>
<dbReference type="InterPro" id="IPR027417">
    <property type="entry name" value="P-loop_NTPase"/>
</dbReference>
<dbReference type="Gene3D" id="3.40.50.300">
    <property type="entry name" value="P-loop containing nucleotide triphosphate hydrolases"/>
    <property type="match status" value="1"/>
</dbReference>
<reference evidence="10" key="1">
    <citation type="submission" date="2012-11" db="EMBL/GenBank/DDBJ databases">
        <authorList>
            <person name="Lucero-Rivera Y.E."/>
            <person name="Tovar-Ramirez D."/>
        </authorList>
    </citation>
    <scope>NUCLEOTIDE SEQUENCE [LARGE SCALE GENOMIC DNA]</scope>
    <source>
        <strain evidence="10">Araruama</strain>
    </source>
</reference>
<dbReference type="Pfam" id="PF00158">
    <property type="entry name" value="Sigma54_activat"/>
    <property type="match status" value="1"/>
</dbReference>
<dbReference type="PROSITE" id="PS50045">
    <property type="entry name" value="SIGMA54_INTERACT_4"/>
    <property type="match status" value="1"/>
</dbReference>
<dbReference type="InterPro" id="IPR058031">
    <property type="entry name" value="AAA_lid_NorR"/>
</dbReference>
<dbReference type="InterPro" id="IPR002078">
    <property type="entry name" value="Sigma_54_int"/>
</dbReference>
<dbReference type="InterPro" id="IPR011006">
    <property type="entry name" value="CheY-like_superfamily"/>
</dbReference>
<proteinExistence type="predicted"/>
<evidence type="ECO:0000259" key="7">
    <source>
        <dbReference type="PROSITE" id="PS50045"/>
    </source>
</evidence>
<dbReference type="PROSITE" id="PS50110">
    <property type="entry name" value="RESPONSE_REGULATORY"/>
    <property type="match status" value="1"/>
</dbReference>
<dbReference type="GO" id="GO:0003677">
    <property type="term" value="F:DNA binding"/>
    <property type="evidence" value="ECO:0007669"/>
    <property type="project" value="UniProtKB-KW"/>
</dbReference>
<name>A0A1V1P8T8_9BACT</name>
<dbReference type="EMBL" id="ATBP01000309">
    <property type="protein sequence ID" value="ETR71176.1"/>
    <property type="molecule type" value="Genomic_DNA"/>
</dbReference>
<dbReference type="GO" id="GO:0006355">
    <property type="term" value="P:regulation of DNA-templated transcription"/>
    <property type="evidence" value="ECO:0007669"/>
    <property type="project" value="InterPro"/>
</dbReference>
<dbReference type="PROSITE" id="PS00676">
    <property type="entry name" value="SIGMA54_INTERACT_2"/>
    <property type="match status" value="1"/>
</dbReference>
<keyword evidence="5" id="KW-0804">Transcription</keyword>
<dbReference type="SUPFAM" id="SSF52540">
    <property type="entry name" value="P-loop containing nucleoside triphosphate hydrolases"/>
    <property type="match status" value="1"/>
</dbReference>
<keyword evidence="1" id="KW-0547">Nucleotide-binding</keyword>